<dbReference type="AlphaFoldDB" id="A0A4V4H2I6"/>
<evidence type="ECO:0000256" key="3">
    <source>
        <dbReference type="ARBA" id="ARBA00023015"/>
    </source>
</evidence>
<dbReference type="GO" id="GO:0046983">
    <property type="term" value="F:protein dimerization activity"/>
    <property type="evidence" value="ECO:0007669"/>
    <property type="project" value="InterPro"/>
</dbReference>
<dbReference type="PANTHER" id="PTHR12565:SF184">
    <property type="entry name" value="BHLH TRANSCRIPTION FACTOR"/>
    <property type="match status" value="1"/>
</dbReference>
<evidence type="ECO:0000256" key="4">
    <source>
        <dbReference type="ARBA" id="ARBA00023163"/>
    </source>
</evidence>
<reference evidence="8 9" key="1">
    <citation type="journal article" date="2019" name="Nat. Plants">
        <title>Genome sequencing of Musa balbisiana reveals subgenome evolution and function divergence in polyploid bananas.</title>
        <authorList>
            <person name="Yao X."/>
        </authorList>
    </citation>
    <scope>NUCLEOTIDE SEQUENCE [LARGE SCALE GENOMIC DNA]</scope>
    <source>
        <strain evidence="9">cv. DH-PKW</strain>
        <tissue evidence="8">Leaves</tissue>
    </source>
</reference>
<evidence type="ECO:0000256" key="2">
    <source>
        <dbReference type="ARBA" id="ARBA00005510"/>
    </source>
</evidence>
<evidence type="ECO:0000259" key="7">
    <source>
        <dbReference type="PROSITE" id="PS50888"/>
    </source>
</evidence>
<evidence type="ECO:0000313" key="8">
    <source>
        <dbReference type="EMBL" id="THU44486.1"/>
    </source>
</evidence>
<gene>
    <name evidence="8" type="ORF">C4D60_Mb02t07890</name>
</gene>
<dbReference type="GO" id="GO:0003700">
    <property type="term" value="F:DNA-binding transcription factor activity"/>
    <property type="evidence" value="ECO:0007669"/>
    <property type="project" value="TreeGrafter"/>
</dbReference>
<evidence type="ECO:0000256" key="1">
    <source>
        <dbReference type="ARBA" id="ARBA00004123"/>
    </source>
</evidence>
<feature type="region of interest" description="Disordered" evidence="6">
    <location>
        <begin position="171"/>
        <end position="313"/>
    </location>
</feature>
<evidence type="ECO:0000256" key="5">
    <source>
        <dbReference type="ARBA" id="ARBA00023242"/>
    </source>
</evidence>
<evidence type="ECO:0000313" key="9">
    <source>
        <dbReference type="Proteomes" id="UP000317650"/>
    </source>
</evidence>
<dbReference type="PANTHER" id="PTHR12565">
    <property type="entry name" value="STEROL REGULATORY ELEMENT-BINDING PROTEIN"/>
    <property type="match status" value="1"/>
</dbReference>
<accession>A0A4V4H2I6</accession>
<dbReference type="STRING" id="52838.A0A4V4H2I6"/>
<dbReference type="PROSITE" id="PS50888">
    <property type="entry name" value="BHLH"/>
    <property type="match status" value="1"/>
</dbReference>
<dbReference type="SUPFAM" id="SSF47459">
    <property type="entry name" value="HLH, helix-loop-helix DNA-binding domain"/>
    <property type="match status" value="1"/>
</dbReference>
<keyword evidence="9" id="KW-1185">Reference proteome</keyword>
<dbReference type="CDD" id="cd18919">
    <property type="entry name" value="bHLH_AtBPE_like"/>
    <property type="match status" value="1"/>
</dbReference>
<keyword evidence="4" id="KW-0804">Transcription</keyword>
<feature type="compositionally biased region" description="Basic and acidic residues" evidence="6">
    <location>
        <begin position="285"/>
        <end position="313"/>
    </location>
</feature>
<dbReference type="InterPro" id="IPR011598">
    <property type="entry name" value="bHLH_dom"/>
</dbReference>
<evidence type="ECO:0000256" key="6">
    <source>
        <dbReference type="SAM" id="MobiDB-lite"/>
    </source>
</evidence>
<dbReference type="EMBL" id="PYDT01000011">
    <property type="protein sequence ID" value="THU44486.1"/>
    <property type="molecule type" value="Genomic_DNA"/>
</dbReference>
<dbReference type="Gene3D" id="4.10.280.10">
    <property type="entry name" value="Helix-loop-helix DNA-binding domain"/>
    <property type="match status" value="1"/>
</dbReference>
<proteinExistence type="inferred from homology"/>
<protein>
    <recommendedName>
        <fullName evidence="7">BHLH domain-containing protein</fullName>
    </recommendedName>
</protein>
<dbReference type="InterPro" id="IPR036638">
    <property type="entry name" value="HLH_DNA-bd_sf"/>
</dbReference>
<comment type="similarity">
    <text evidence="2">Belongs to the bHLH protein family.</text>
</comment>
<dbReference type="Proteomes" id="UP000317650">
    <property type="component" value="Chromosome 2"/>
</dbReference>
<organism evidence="8 9">
    <name type="scientific">Musa balbisiana</name>
    <name type="common">Banana</name>
    <dbReference type="NCBI Taxonomy" id="52838"/>
    <lineage>
        <taxon>Eukaryota</taxon>
        <taxon>Viridiplantae</taxon>
        <taxon>Streptophyta</taxon>
        <taxon>Embryophyta</taxon>
        <taxon>Tracheophyta</taxon>
        <taxon>Spermatophyta</taxon>
        <taxon>Magnoliopsida</taxon>
        <taxon>Liliopsida</taxon>
        <taxon>Zingiberales</taxon>
        <taxon>Musaceae</taxon>
        <taxon>Musa</taxon>
    </lineage>
</organism>
<comment type="subcellular location">
    <subcellularLocation>
        <location evidence="1">Nucleus</location>
    </subcellularLocation>
</comment>
<feature type="domain" description="BHLH" evidence="7">
    <location>
        <begin position="357"/>
        <end position="407"/>
    </location>
</feature>
<keyword evidence="5" id="KW-0539">Nucleus</keyword>
<feature type="compositionally biased region" description="Polar residues" evidence="6">
    <location>
        <begin position="252"/>
        <end position="261"/>
    </location>
</feature>
<name>A0A4V4H2I6_MUSBA</name>
<comment type="caution">
    <text evidence="8">The sequence shown here is derived from an EMBL/GenBank/DDBJ whole genome shotgun (WGS) entry which is preliminary data.</text>
</comment>
<keyword evidence="3" id="KW-0805">Transcription regulation</keyword>
<dbReference type="GO" id="GO:0005634">
    <property type="term" value="C:nucleus"/>
    <property type="evidence" value="ECO:0007669"/>
    <property type="project" value="UniProtKB-SubCell"/>
</dbReference>
<sequence length="537" mass="58097">MEKERFFGVNWQSPDATTPPEMNSVGAADDRLPPTFLNLGWAQLMHHNVQSGSSLGSLVSSLSSNPPTVNDSVVIHDLFGQLGSVCDAGDFPPTSLYHSANVSCYSAPLSSPRKLNLSVTDHQQQGRGGVMPTNQMAAAQFAPSTSDPAKSYDLLRGQFGFPEAGKLSRVSSSQSLKAADGSQMGVPDDGKRVPVTDPESLEMELRSKFGGRASGASTPDEMGLRNGQDASSALDTKINSRKRKSKGKEASLLSSIMSHPMSTEEDNSDAKRCRPAETNGAGKDAAAKPKTEQNGDAGHEQGKENNAKLAEPPKDYIHVRARRGQATDSHSLAERVNKAKNTPQMLSASCLPNFQFVFAIFALPIYQVRREKISERMKLLQDLVPGCNKITGKALKLDQIIGYVQSLQRQVEFLSTKLATLNPQLDFLPKDVRQSNSLRSVISSLSNLHQAYPIPLPQQIYPLDMTSTAFSYAQQPLQSVATINPTSSSLHRPPLDGFTDATSQLGNLWEDDLQYAVRMGFAQSQGTAAFSQSSLAE</sequence>
<dbReference type="InterPro" id="IPR024097">
    <property type="entry name" value="bHLH_ZIP_TF"/>
</dbReference>